<sequence length="502" mass="53405">MRRRRSSGRGASAGGGAGGGAGAAGASVSEGGGETMATLRAALAEERALREAAEARAKAAKDALAEERNEFAKERAAWVARERQGREAVLRALRAVHARPGDFDGVLKGGSISSEPLEQLAAGDDCKWLSMFVPAEVLVYSALLLSDSRLRAPTVKEVWTKADMLDSVAPLLCADHVHVEQLTINGLSRGEWSPDVLREALASPQCCLTSLSLLDIGGAAAEAIVRAVKHNSTLRRLRVLVIGRQGAIDAQVITDSIVGDGSLCQLAELSLECHVDDVEPVCDMVRRSSTLRRLYLRDDTDNGNAVVPALTTALADIGRHCKLAHLGIEHTGADVIDAAAGAALARAIVSCPSLTSLALHYFDESAGGISMTAVEHLSRALEHDGCRLTSLDLGDSTRAIGVAGMARLSLAVQRNASLEDVNVEFEYDVEDDVIELSPLALVHLDNRPRRRVAIAQHFADSATYHSRAAADVAAVASWSAERRVWAAFPRWCVAETIRQVMA</sequence>
<reference evidence="3" key="1">
    <citation type="submission" date="2021-01" db="EMBL/GenBank/DDBJ databases">
        <authorList>
            <person name="Corre E."/>
            <person name="Pelletier E."/>
            <person name="Niang G."/>
            <person name="Scheremetjew M."/>
            <person name="Finn R."/>
            <person name="Kale V."/>
            <person name="Holt S."/>
            <person name="Cochrane G."/>
            <person name="Meng A."/>
            <person name="Brown T."/>
            <person name="Cohen L."/>
        </authorList>
    </citation>
    <scope>NUCLEOTIDE SEQUENCE</scope>
    <source>
        <strain evidence="3">Ms1</strain>
    </source>
</reference>
<protein>
    <submittedName>
        <fullName evidence="3">Uncharacterized protein</fullName>
    </submittedName>
</protein>
<feature type="coiled-coil region" evidence="1">
    <location>
        <begin position="36"/>
        <end position="77"/>
    </location>
</feature>
<keyword evidence="1" id="KW-0175">Coiled coil</keyword>
<dbReference type="EMBL" id="HBFS01021246">
    <property type="protein sequence ID" value="CAD8920955.1"/>
    <property type="molecule type" value="Transcribed_RNA"/>
</dbReference>
<dbReference type="InterPro" id="IPR032675">
    <property type="entry name" value="LRR_dom_sf"/>
</dbReference>
<evidence type="ECO:0000313" key="3">
    <source>
        <dbReference type="EMBL" id="CAD8920955.1"/>
    </source>
</evidence>
<dbReference type="PANTHER" id="PTHR47679:SF2">
    <property type="entry name" value="C-TERMINAL OF ROC (COR) DOMAIN-CONTAINING PROTEIN"/>
    <property type="match status" value="1"/>
</dbReference>
<evidence type="ECO:0000256" key="1">
    <source>
        <dbReference type="SAM" id="Coils"/>
    </source>
</evidence>
<dbReference type="SUPFAM" id="SSF52047">
    <property type="entry name" value="RNI-like"/>
    <property type="match status" value="1"/>
</dbReference>
<feature type="compositionally biased region" description="Gly residues" evidence="2">
    <location>
        <begin position="11"/>
        <end position="23"/>
    </location>
</feature>
<dbReference type="Gene3D" id="3.80.10.10">
    <property type="entry name" value="Ribonuclease Inhibitor"/>
    <property type="match status" value="1"/>
</dbReference>
<dbReference type="AlphaFoldDB" id="A0A7S1CJI1"/>
<proteinExistence type="predicted"/>
<name>A0A7S1CJI1_9STRA</name>
<feature type="region of interest" description="Disordered" evidence="2">
    <location>
        <begin position="1"/>
        <end position="32"/>
    </location>
</feature>
<evidence type="ECO:0000256" key="2">
    <source>
        <dbReference type="SAM" id="MobiDB-lite"/>
    </source>
</evidence>
<accession>A0A7S1CJI1</accession>
<dbReference type="PANTHER" id="PTHR47679">
    <property type="entry name" value="PROTEIN TORNADO 1"/>
    <property type="match status" value="1"/>
</dbReference>
<organism evidence="3">
    <name type="scientific">Bicosoecida sp. CB-2014</name>
    <dbReference type="NCBI Taxonomy" id="1486930"/>
    <lineage>
        <taxon>Eukaryota</taxon>
        <taxon>Sar</taxon>
        <taxon>Stramenopiles</taxon>
        <taxon>Bigyra</taxon>
        <taxon>Opalozoa</taxon>
        <taxon>Bicosoecida</taxon>
    </lineage>
</organism>
<gene>
    <name evidence="3" type="ORF">BSP0115_LOCUS14217</name>
</gene>